<evidence type="ECO:0000313" key="1">
    <source>
        <dbReference type="EMBL" id="KAK0466019.1"/>
    </source>
</evidence>
<dbReference type="RefSeq" id="XP_060336846.1">
    <property type="nucleotide sequence ID" value="XM_060480087.1"/>
</dbReference>
<comment type="caution">
    <text evidence="1">The sequence shown here is derived from an EMBL/GenBank/DDBJ whole genome shotgun (WGS) entry which is preliminary data.</text>
</comment>
<accession>A0AA39TXG2</accession>
<reference evidence="1" key="1">
    <citation type="submission" date="2023-06" db="EMBL/GenBank/DDBJ databases">
        <authorList>
            <consortium name="Lawrence Berkeley National Laboratory"/>
            <person name="Ahrendt S."/>
            <person name="Sahu N."/>
            <person name="Indic B."/>
            <person name="Wong-Bajracharya J."/>
            <person name="Merenyi Z."/>
            <person name="Ke H.-M."/>
            <person name="Monk M."/>
            <person name="Kocsube S."/>
            <person name="Drula E."/>
            <person name="Lipzen A."/>
            <person name="Balint B."/>
            <person name="Henrissat B."/>
            <person name="Andreopoulos B."/>
            <person name="Martin F.M."/>
            <person name="Harder C.B."/>
            <person name="Rigling D."/>
            <person name="Ford K.L."/>
            <person name="Foster G.D."/>
            <person name="Pangilinan J."/>
            <person name="Papanicolaou A."/>
            <person name="Barry K."/>
            <person name="LaButti K."/>
            <person name="Viragh M."/>
            <person name="Koriabine M."/>
            <person name="Yan M."/>
            <person name="Riley R."/>
            <person name="Champramary S."/>
            <person name="Plett K.L."/>
            <person name="Tsai I.J."/>
            <person name="Slot J."/>
            <person name="Sipos G."/>
            <person name="Plett J."/>
            <person name="Nagy L.G."/>
            <person name="Grigoriev I.V."/>
        </authorList>
    </citation>
    <scope>NUCLEOTIDE SEQUENCE</scope>
    <source>
        <strain evidence="1">CCBAS 213</strain>
    </source>
</reference>
<gene>
    <name evidence="1" type="ORF">EV420DRAFT_1743897</name>
</gene>
<protein>
    <submittedName>
        <fullName evidence="1">Uncharacterized protein</fullName>
    </submittedName>
</protein>
<dbReference type="AlphaFoldDB" id="A0AA39TXG2"/>
<keyword evidence="2" id="KW-1185">Reference proteome</keyword>
<dbReference type="Proteomes" id="UP001175211">
    <property type="component" value="Unassembled WGS sequence"/>
</dbReference>
<evidence type="ECO:0000313" key="2">
    <source>
        <dbReference type="Proteomes" id="UP001175211"/>
    </source>
</evidence>
<name>A0AA39TXG2_ARMTA</name>
<feature type="non-terminal residue" evidence="1">
    <location>
        <position position="300"/>
    </location>
</feature>
<sequence>MSTFYVATEVLDASGPVIICVPRQRSSPDLIYKWPLLLGLGIQEEYEALRRKTCMLHSPSRRRKEVAYEWHTRIPSSRILSTYSLAAHRSGDVDDFLDTAELAVEVMSHTYLFILFLHRAPNYLNAPSRVDAIEFHVGNSVSMTMLGWYQQEYYGSHTHLKCLPEYYRGRTPQYKLKHGEENVRALFDLTSMVQIYYFDYERSSCVDFTAHRLPAPLRNSGRPSYLLFSLVVDSGPSRFCDDFLLFNIASDQRMPSGYGKSQQASVCIRSIREIQARWHAIRAKKRLSEVTEASDASTEF</sequence>
<dbReference type="GeneID" id="85363635"/>
<organism evidence="1 2">
    <name type="scientific">Armillaria tabescens</name>
    <name type="common">Ringless honey mushroom</name>
    <name type="synonym">Agaricus tabescens</name>
    <dbReference type="NCBI Taxonomy" id="1929756"/>
    <lineage>
        <taxon>Eukaryota</taxon>
        <taxon>Fungi</taxon>
        <taxon>Dikarya</taxon>
        <taxon>Basidiomycota</taxon>
        <taxon>Agaricomycotina</taxon>
        <taxon>Agaricomycetes</taxon>
        <taxon>Agaricomycetidae</taxon>
        <taxon>Agaricales</taxon>
        <taxon>Marasmiineae</taxon>
        <taxon>Physalacriaceae</taxon>
        <taxon>Desarmillaria</taxon>
    </lineage>
</organism>
<proteinExistence type="predicted"/>
<dbReference type="EMBL" id="JAUEPS010000004">
    <property type="protein sequence ID" value="KAK0466019.1"/>
    <property type="molecule type" value="Genomic_DNA"/>
</dbReference>